<evidence type="ECO:0000259" key="14">
    <source>
        <dbReference type="Pfam" id="PF07715"/>
    </source>
</evidence>
<accession>A0ABR7KML0</accession>
<dbReference type="SUPFAM" id="SSF56935">
    <property type="entry name" value="Porins"/>
    <property type="match status" value="1"/>
</dbReference>
<evidence type="ECO:0000256" key="9">
    <source>
        <dbReference type="ARBA" id="ARBA00023237"/>
    </source>
</evidence>
<gene>
    <name evidence="15" type="ORF">H7U22_02690</name>
</gene>
<evidence type="ECO:0000256" key="6">
    <source>
        <dbReference type="ARBA" id="ARBA00023077"/>
    </source>
</evidence>
<dbReference type="InterPro" id="IPR000531">
    <property type="entry name" value="Beta-barrel_TonB"/>
</dbReference>
<evidence type="ECO:0000313" key="16">
    <source>
        <dbReference type="Proteomes" id="UP000652755"/>
    </source>
</evidence>
<feature type="signal peptide" evidence="12">
    <location>
        <begin position="1"/>
        <end position="18"/>
    </location>
</feature>
<protein>
    <submittedName>
        <fullName evidence="15">TonB-dependent receptor</fullName>
    </submittedName>
</protein>
<evidence type="ECO:0000256" key="4">
    <source>
        <dbReference type="ARBA" id="ARBA00022692"/>
    </source>
</evidence>
<dbReference type="RefSeq" id="WP_187069804.1">
    <property type="nucleotide sequence ID" value="NZ_JACRYL010000002.1"/>
</dbReference>
<comment type="similarity">
    <text evidence="10 11">Belongs to the TonB-dependent receptor family.</text>
</comment>
<evidence type="ECO:0000256" key="10">
    <source>
        <dbReference type="PROSITE-ProRule" id="PRU01360"/>
    </source>
</evidence>
<dbReference type="EMBL" id="JACRYL010000002">
    <property type="protein sequence ID" value="MBC6109320.1"/>
    <property type="molecule type" value="Genomic_DNA"/>
</dbReference>
<dbReference type="Proteomes" id="UP000652755">
    <property type="component" value="Unassembled WGS sequence"/>
</dbReference>
<keyword evidence="4 10" id="KW-0812">Transmembrane</keyword>
<evidence type="ECO:0000256" key="2">
    <source>
        <dbReference type="ARBA" id="ARBA00022448"/>
    </source>
</evidence>
<dbReference type="InterPro" id="IPR037066">
    <property type="entry name" value="Plug_dom_sf"/>
</dbReference>
<evidence type="ECO:0000256" key="5">
    <source>
        <dbReference type="ARBA" id="ARBA00022729"/>
    </source>
</evidence>
<reference evidence="15 16" key="1">
    <citation type="submission" date="2020-08" db="EMBL/GenBank/DDBJ databases">
        <authorList>
            <person name="Sun Q."/>
            <person name="Inoue M."/>
        </authorList>
    </citation>
    <scope>NUCLEOTIDE SEQUENCE [LARGE SCALE GENOMIC DNA]</scope>
    <source>
        <strain evidence="15 16">CCM 8938</strain>
    </source>
</reference>
<dbReference type="InterPro" id="IPR012910">
    <property type="entry name" value="Plug_dom"/>
</dbReference>
<keyword evidence="6 11" id="KW-0798">TonB box</keyword>
<proteinExistence type="inferred from homology"/>
<keyword evidence="7 10" id="KW-0472">Membrane</keyword>
<keyword evidence="8 15" id="KW-0675">Receptor</keyword>
<dbReference type="InterPro" id="IPR039426">
    <property type="entry name" value="TonB-dep_rcpt-like"/>
</dbReference>
<evidence type="ECO:0000256" key="7">
    <source>
        <dbReference type="ARBA" id="ARBA00023136"/>
    </source>
</evidence>
<sequence>MKIYLSIALSLCTILAVAQEIKVDTTRAKDLKDVVITGQFSPQTLKNSVYNVRTISAEKISLRAATSVQQVLSTELGFRFSNDLMLSTSDIQLMGMTGRNVKILLDGVPMVDRSDTRESLNQIDINTVERIEIVEGPMSVVYGTDALAGVINIITKNAGKSLLNISARVQEETVGNEYEAISGKGSHIQNLSASWQNRGWSVLAGFTHNDFGGWNIGSSTTPREEVDAEIAAGNRWKPKEQWLGNTKIGYRNAKFNIWYRLDGLEETIDSRGGMNTLNYKAVFQTYKTNRSTNQLQSEWNLNDRLQLIAIAGYTNLKRATKTVNHDFTTNIETLSTELGTQDVAKFNASIFRATVLYKLNNMVSFQPGFEFNRDAASGARISGSPSINDYALFISSEIKPAKGINIRTGLRFIKNSVYDAPPIIPSLNTKFSLNDDLDFRMAYARGFRSPALRELYYDFVDASHNIFGNPNLKAEESNSFNGSLAWAGIHSQELQFRSTLAGFYNQFKNRITFAQSATDASVTTLINVLNYKTLGGTLDNTFIYKNLNANVGISYIGRYNDLLETDATLDIPEFSWAPELTANLSYSFPKINGNISLFYKYTGNLPNYQSTTLSGVQTLKLTEIGSFHLADLMLNKNIYKYITLNAGIKNLLNVTKLTNTSTASGGAHSTGGSAVPFSYGRSYVFGLIFNWNKN</sequence>
<name>A0ABR7KML0_9SPHI</name>
<keyword evidence="16" id="KW-1185">Reference proteome</keyword>
<dbReference type="Gene3D" id="2.170.130.10">
    <property type="entry name" value="TonB-dependent receptor, plug domain"/>
    <property type="match status" value="1"/>
</dbReference>
<dbReference type="Pfam" id="PF00593">
    <property type="entry name" value="TonB_dep_Rec_b-barrel"/>
    <property type="match status" value="1"/>
</dbReference>
<evidence type="ECO:0000256" key="11">
    <source>
        <dbReference type="RuleBase" id="RU003357"/>
    </source>
</evidence>
<organism evidence="15 16">
    <name type="scientific">Pedobacter fastidiosus</name>
    <dbReference type="NCBI Taxonomy" id="2765361"/>
    <lineage>
        <taxon>Bacteria</taxon>
        <taxon>Pseudomonadati</taxon>
        <taxon>Bacteroidota</taxon>
        <taxon>Sphingobacteriia</taxon>
        <taxon>Sphingobacteriales</taxon>
        <taxon>Sphingobacteriaceae</taxon>
        <taxon>Pedobacter</taxon>
    </lineage>
</organism>
<keyword evidence="5 12" id="KW-0732">Signal</keyword>
<keyword evidence="9 10" id="KW-0998">Cell outer membrane</keyword>
<dbReference type="PANTHER" id="PTHR30069:SF29">
    <property type="entry name" value="HEMOGLOBIN AND HEMOGLOBIN-HAPTOGLOBIN-BINDING PROTEIN 1-RELATED"/>
    <property type="match status" value="1"/>
</dbReference>
<dbReference type="CDD" id="cd01347">
    <property type="entry name" value="ligand_gated_channel"/>
    <property type="match status" value="1"/>
</dbReference>
<feature type="domain" description="TonB-dependent receptor plug" evidence="14">
    <location>
        <begin position="46"/>
        <end position="150"/>
    </location>
</feature>
<comment type="subcellular location">
    <subcellularLocation>
        <location evidence="1 10">Cell outer membrane</location>
        <topology evidence="1 10">Multi-pass membrane protein</topology>
    </subcellularLocation>
</comment>
<keyword evidence="3 10" id="KW-1134">Transmembrane beta strand</keyword>
<dbReference type="Gene3D" id="2.40.170.20">
    <property type="entry name" value="TonB-dependent receptor, beta-barrel domain"/>
    <property type="match status" value="1"/>
</dbReference>
<feature type="chain" id="PRO_5046266377" evidence="12">
    <location>
        <begin position="19"/>
        <end position="694"/>
    </location>
</feature>
<evidence type="ECO:0000313" key="15">
    <source>
        <dbReference type="EMBL" id="MBC6109320.1"/>
    </source>
</evidence>
<dbReference type="PANTHER" id="PTHR30069">
    <property type="entry name" value="TONB-DEPENDENT OUTER MEMBRANE RECEPTOR"/>
    <property type="match status" value="1"/>
</dbReference>
<keyword evidence="2 10" id="KW-0813">Transport</keyword>
<evidence type="ECO:0000256" key="1">
    <source>
        <dbReference type="ARBA" id="ARBA00004571"/>
    </source>
</evidence>
<dbReference type="Pfam" id="PF07715">
    <property type="entry name" value="Plug"/>
    <property type="match status" value="1"/>
</dbReference>
<comment type="caution">
    <text evidence="15">The sequence shown here is derived from an EMBL/GenBank/DDBJ whole genome shotgun (WGS) entry which is preliminary data.</text>
</comment>
<feature type="domain" description="TonB-dependent receptor-like beta-barrel" evidence="13">
    <location>
        <begin position="250"/>
        <end position="651"/>
    </location>
</feature>
<evidence type="ECO:0000256" key="12">
    <source>
        <dbReference type="SAM" id="SignalP"/>
    </source>
</evidence>
<evidence type="ECO:0000256" key="8">
    <source>
        <dbReference type="ARBA" id="ARBA00023170"/>
    </source>
</evidence>
<dbReference type="InterPro" id="IPR036942">
    <property type="entry name" value="Beta-barrel_TonB_sf"/>
</dbReference>
<evidence type="ECO:0000256" key="3">
    <source>
        <dbReference type="ARBA" id="ARBA00022452"/>
    </source>
</evidence>
<dbReference type="PROSITE" id="PS52016">
    <property type="entry name" value="TONB_DEPENDENT_REC_3"/>
    <property type="match status" value="1"/>
</dbReference>
<evidence type="ECO:0000259" key="13">
    <source>
        <dbReference type="Pfam" id="PF00593"/>
    </source>
</evidence>